<keyword evidence="3" id="KW-1185">Reference proteome</keyword>
<dbReference type="Proteomes" id="UP001283361">
    <property type="component" value="Unassembled WGS sequence"/>
</dbReference>
<evidence type="ECO:0000313" key="2">
    <source>
        <dbReference type="EMBL" id="KAK3798210.1"/>
    </source>
</evidence>
<evidence type="ECO:0000313" key="3">
    <source>
        <dbReference type="Proteomes" id="UP001283361"/>
    </source>
</evidence>
<dbReference type="EMBL" id="JAWDGP010000708">
    <property type="protein sequence ID" value="KAK3798210.1"/>
    <property type="molecule type" value="Genomic_DNA"/>
</dbReference>
<organism evidence="2 3">
    <name type="scientific">Elysia crispata</name>
    <name type="common">lettuce slug</name>
    <dbReference type="NCBI Taxonomy" id="231223"/>
    <lineage>
        <taxon>Eukaryota</taxon>
        <taxon>Metazoa</taxon>
        <taxon>Spiralia</taxon>
        <taxon>Lophotrochozoa</taxon>
        <taxon>Mollusca</taxon>
        <taxon>Gastropoda</taxon>
        <taxon>Heterobranchia</taxon>
        <taxon>Euthyneura</taxon>
        <taxon>Panpulmonata</taxon>
        <taxon>Sacoglossa</taxon>
        <taxon>Placobranchoidea</taxon>
        <taxon>Plakobranchidae</taxon>
        <taxon>Elysia</taxon>
    </lineage>
</organism>
<gene>
    <name evidence="2" type="ORF">RRG08_009532</name>
</gene>
<comment type="caution">
    <text evidence="2">The sequence shown here is derived from an EMBL/GenBank/DDBJ whole genome shotgun (WGS) entry which is preliminary data.</text>
</comment>
<name>A0AAE1E9A0_9GAST</name>
<dbReference type="AlphaFoldDB" id="A0AAE1E9A0"/>
<feature type="region of interest" description="Disordered" evidence="1">
    <location>
        <begin position="69"/>
        <end position="94"/>
    </location>
</feature>
<reference evidence="2" key="1">
    <citation type="journal article" date="2023" name="G3 (Bethesda)">
        <title>A reference genome for the long-term kleptoplast-retaining sea slug Elysia crispata morphotype clarki.</title>
        <authorList>
            <person name="Eastman K.E."/>
            <person name="Pendleton A.L."/>
            <person name="Shaikh M.A."/>
            <person name="Suttiyut T."/>
            <person name="Ogas R."/>
            <person name="Tomko P."/>
            <person name="Gavelis G."/>
            <person name="Widhalm J.R."/>
            <person name="Wisecaver J.H."/>
        </authorList>
    </citation>
    <scope>NUCLEOTIDE SEQUENCE</scope>
    <source>
        <strain evidence="2">ECLA1</strain>
    </source>
</reference>
<proteinExistence type="predicted"/>
<sequence length="189" mass="21178">MVEAGRSRLEHHLCTARLSGVSSIAWQRAARSERSTLDTWTATHASKCRKYASDSRASSTIQLSPFSRLPDHREYSDSTNRQTERSELKEPPAPAAALASTMAAQFLLSHGTQSEQCSCVNTSPRVRSINRHSSTWCLHLSTGNWSRRKDSTLWQQSQKRCKVFYNVSGQGSLHRGTKHGRTSGIRFSQ</sequence>
<feature type="compositionally biased region" description="Basic and acidic residues" evidence="1">
    <location>
        <begin position="69"/>
        <end position="90"/>
    </location>
</feature>
<protein>
    <submittedName>
        <fullName evidence="2">Uncharacterized protein</fullName>
    </submittedName>
</protein>
<evidence type="ECO:0000256" key="1">
    <source>
        <dbReference type="SAM" id="MobiDB-lite"/>
    </source>
</evidence>
<accession>A0AAE1E9A0</accession>